<sequence length="136" mass="14650">MGKKTAGRCSASFQSLRSQAVAKGQLFTDPSFPADDSSLFLDPPAEASGVVWKRPGEITSDPRLFVEGALGSDCVARQADQRLVCHGLHCTGQRKVALGEGRTFCPIHVAPTILAYDYTRRYALKSAHQVAFARPG</sequence>
<reference evidence="1 2" key="1">
    <citation type="journal article" date="2020" name="Cell">
        <title>Large-Scale Comparative Analyses of Tick Genomes Elucidate Their Genetic Diversity and Vector Capacities.</title>
        <authorList>
            <consortium name="Tick Genome and Microbiome Consortium (TIGMIC)"/>
            <person name="Jia N."/>
            <person name="Wang J."/>
            <person name="Shi W."/>
            <person name="Du L."/>
            <person name="Sun Y."/>
            <person name="Zhan W."/>
            <person name="Jiang J.F."/>
            <person name="Wang Q."/>
            <person name="Zhang B."/>
            <person name="Ji P."/>
            <person name="Bell-Sakyi L."/>
            <person name="Cui X.M."/>
            <person name="Yuan T.T."/>
            <person name="Jiang B.G."/>
            <person name="Yang W.F."/>
            <person name="Lam T.T."/>
            <person name="Chang Q.C."/>
            <person name="Ding S.J."/>
            <person name="Wang X.J."/>
            <person name="Zhu J.G."/>
            <person name="Ruan X.D."/>
            <person name="Zhao L."/>
            <person name="Wei J.T."/>
            <person name="Ye R.Z."/>
            <person name="Que T.C."/>
            <person name="Du C.H."/>
            <person name="Zhou Y.H."/>
            <person name="Cheng J.X."/>
            <person name="Dai P.F."/>
            <person name="Guo W.B."/>
            <person name="Han X.H."/>
            <person name="Huang E.J."/>
            <person name="Li L.F."/>
            <person name="Wei W."/>
            <person name="Gao Y.C."/>
            <person name="Liu J.Z."/>
            <person name="Shao H.Z."/>
            <person name="Wang X."/>
            <person name="Wang C.C."/>
            <person name="Yang T.C."/>
            <person name="Huo Q.B."/>
            <person name="Li W."/>
            <person name="Chen H.Y."/>
            <person name="Chen S.E."/>
            <person name="Zhou L.G."/>
            <person name="Ni X.B."/>
            <person name="Tian J.H."/>
            <person name="Sheng Y."/>
            <person name="Liu T."/>
            <person name="Pan Y.S."/>
            <person name="Xia L.Y."/>
            <person name="Li J."/>
            <person name="Zhao F."/>
            <person name="Cao W.C."/>
        </authorList>
    </citation>
    <scope>NUCLEOTIDE SEQUENCE [LARGE SCALE GENOMIC DNA]</scope>
    <source>
        <strain evidence="1">Iper-2018</strain>
    </source>
</reference>
<evidence type="ECO:0000313" key="1">
    <source>
        <dbReference type="EMBL" id="KAG0412694.1"/>
    </source>
</evidence>
<organism evidence="1 2">
    <name type="scientific">Ixodes persulcatus</name>
    <name type="common">Taiga tick</name>
    <dbReference type="NCBI Taxonomy" id="34615"/>
    <lineage>
        <taxon>Eukaryota</taxon>
        <taxon>Metazoa</taxon>
        <taxon>Ecdysozoa</taxon>
        <taxon>Arthropoda</taxon>
        <taxon>Chelicerata</taxon>
        <taxon>Arachnida</taxon>
        <taxon>Acari</taxon>
        <taxon>Parasitiformes</taxon>
        <taxon>Ixodida</taxon>
        <taxon>Ixodoidea</taxon>
        <taxon>Ixodidae</taxon>
        <taxon>Ixodinae</taxon>
        <taxon>Ixodes</taxon>
    </lineage>
</organism>
<keyword evidence="2" id="KW-1185">Reference proteome</keyword>
<dbReference type="Proteomes" id="UP000805193">
    <property type="component" value="Unassembled WGS sequence"/>
</dbReference>
<protein>
    <submittedName>
        <fullName evidence="1">Uncharacterized protein</fullName>
    </submittedName>
</protein>
<gene>
    <name evidence="1" type="ORF">HPB47_010178</name>
</gene>
<accession>A0AC60P0I8</accession>
<name>A0AC60P0I8_IXOPE</name>
<dbReference type="EMBL" id="JABSTQ010011330">
    <property type="protein sequence ID" value="KAG0412694.1"/>
    <property type="molecule type" value="Genomic_DNA"/>
</dbReference>
<evidence type="ECO:0000313" key="2">
    <source>
        <dbReference type="Proteomes" id="UP000805193"/>
    </source>
</evidence>
<proteinExistence type="predicted"/>
<comment type="caution">
    <text evidence="1">The sequence shown here is derived from an EMBL/GenBank/DDBJ whole genome shotgun (WGS) entry which is preliminary data.</text>
</comment>